<feature type="domain" description="Pyruvate kinase barrel" evidence="15">
    <location>
        <begin position="26"/>
        <end position="345"/>
    </location>
</feature>
<reference evidence="19 20" key="1">
    <citation type="submission" date="2019-11" db="EMBL/GenBank/DDBJ databases">
        <authorList>
            <person name="Cho J.-C."/>
        </authorList>
    </citation>
    <scope>NUCLEOTIDE SEQUENCE [LARGE SCALE GENOMIC DNA]</scope>
    <source>
        <strain evidence="18 19">JH1073</strain>
        <strain evidence="17 20">JH702</strain>
    </source>
</reference>
<keyword evidence="7" id="KW-0547">Nucleotide-binding</keyword>
<feature type="domain" description="Pyruvate kinase C-terminal" evidence="16">
    <location>
        <begin position="381"/>
        <end position="494"/>
    </location>
</feature>
<dbReference type="EMBL" id="WMBE01000003">
    <property type="protein sequence ID" value="MDG0867750.1"/>
    <property type="molecule type" value="Genomic_DNA"/>
</dbReference>
<accession>A0AAJ5ZJH9</accession>
<keyword evidence="6" id="KW-0479">Metal-binding</keyword>
<dbReference type="InterPro" id="IPR001697">
    <property type="entry name" value="Pyr_Knase"/>
</dbReference>
<evidence type="ECO:0000256" key="10">
    <source>
        <dbReference type="ARBA" id="ARBA00022842"/>
    </source>
</evidence>
<dbReference type="GO" id="GO:0005524">
    <property type="term" value="F:ATP binding"/>
    <property type="evidence" value="ECO:0007669"/>
    <property type="project" value="UniProtKB-KW"/>
</dbReference>
<dbReference type="Proteomes" id="UP001321249">
    <property type="component" value="Unassembled WGS sequence"/>
</dbReference>
<organism evidence="18 19">
    <name type="scientific">Candidatus Lucifugimonas marina</name>
    <dbReference type="NCBI Taxonomy" id="3038979"/>
    <lineage>
        <taxon>Bacteria</taxon>
        <taxon>Bacillati</taxon>
        <taxon>Chloroflexota</taxon>
        <taxon>Dehalococcoidia</taxon>
        <taxon>SAR202 cluster</taxon>
        <taxon>Candidatus Lucifugimonadales</taxon>
        <taxon>Candidatus Lucifugimonadaceae</taxon>
        <taxon>Candidatus Lucifugimonas</taxon>
    </lineage>
</organism>
<evidence type="ECO:0000256" key="1">
    <source>
        <dbReference type="ARBA" id="ARBA00001958"/>
    </source>
</evidence>
<dbReference type="Pfam" id="PF02887">
    <property type="entry name" value="PK_C"/>
    <property type="match status" value="1"/>
</dbReference>
<gene>
    <name evidence="18" type="primary">pyk</name>
    <name evidence="17" type="ORF">GKO46_11790</name>
    <name evidence="18" type="ORF">GKO48_09745</name>
</gene>
<keyword evidence="19" id="KW-1185">Reference proteome</keyword>
<dbReference type="InterPro" id="IPR011037">
    <property type="entry name" value="Pyrv_Knase-like_insert_dom_sf"/>
</dbReference>
<dbReference type="Gene3D" id="3.20.20.60">
    <property type="entry name" value="Phosphoenolpyruvate-binding domains"/>
    <property type="match status" value="1"/>
</dbReference>
<comment type="cofactor">
    <cofactor evidence="1">
        <name>K(+)</name>
        <dbReference type="ChEBI" id="CHEBI:29103"/>
    </cofactor>
</comment>
<evidence type="ECO:0000259" key="16">
    <source>
        <dbReference type="Pfam" id="PF02887"/>
    </source>
</evidence>
<keyword evidence="11 14" id="KW-0324">Glycolysis</keyword>
<evidence type="ECO:0000256" key="4">
    <source>
        <dbReference type="ARBA" id="ARBA00012142"/>
    </source>
</evidence>
<dbReference type="Gene3D" id="2.40.33.10">
    <property type="entry name" value="PK beta-barrel domain-like"/>
    <property type="match status" value="1"/>
</dbReference>
<dbReference type="SUPFAM" id="SSF50800">
    <property type="entry name" value="PK beta-barrel domain-like"/>
    <property type="match status" value="1"/>
</dbReference>
<dbReference type="NCBIfam" id="NF004491">
    <property type="entry name" value="PRK05826.1"/>
    <property type="match status" value="1"/>
</dbReference>
<evidence type="ECO:0000313" key="17">
    <source>
        <dbReference type="EMBL" id="MDG0867750.1"/>
    </source>
</evidence>
<comment type="pathway">
    <text evidence="2 14">Carbohydrate degradation; glycolysis; pyruvate from D-glyceraldehyde 3-phosphate: step 5/5.</text>
</comment>
<evidence type="ECO:0000256" key="11">
    <source>
        <dbReference type="ARBA" id="ARBA00023152"/>
    </source>
</evidence>
<evidence type="ECO:0000313" key="18">
    <source>
        <dbReference type="EMBL" id="WFG39887.1"/>
    </source>
</evidence>
<dbReference type="PANTHER" id="PTHR11817">
    <property type="entry name" value="PYRUVATE KINASE"/>
    <property type="match status" value="1"/>
</dbReference>
<dbReference type="GO" id="GO:0016301">
    <property type="term" value="F:kinase activity"/>
    <property type="evidence" value="ECO:0007669"/>
    <property type="project" value="UniProtKB-KW"/>
</dbReference>
<comment type="similarity">
    <text evidence="3 14">Belongs to the pyruvate kinase family.</text>
</comment>
<evidence type="ECO:0000256" key="3">
    <source>
        <dbReference type="ARBA" id="ARBA00008663"/>
    </source>
</evidence>
<keyword evidence="5 14" id="KW-0808">Transferase</keyword>
<evidence type="ECO:0000256" key="2">
    <source>
        <dbReference type="ARBA" id="ARBA00004997"/>
    </source>
</evidence>
<comment type="catalytic activity">
    <reaction evidence="14">
        <text>pyruvate + ATP = phosphoenolpyruvate + ADP + H(+)</text>
        <dbReference type="Rhea" id="RHEA:18157"/>
        <dbReference type="ChEBI" id="CHEBI:15361"/>
        <dbReference type="ChEBI" id="CHEBI:15378"/>
        <dbReference type="ChEBI" id="CHEBI:30616"/>
        <dbReference type="ChEBI" id="CHEBI:58702"/>
        <dbReference type="ChEBI" id="CHEBI:456216"/>
        <dbReference type="EC" id="2.7.1.40"/>
    </reaction>
</comment>
<keyword evidence="10 14" id="KW-0460">Magnesium</keyword>
<dbReference type="GO" id="GO:0000287">
    <property type="term" value="F:magnesium ion binding"/>
    <property type="evidence" value="ECO:0007669"/>
    <property type="project" value="UniProtKB-UniRule"/>
</dbReference>
<name>A0AAJ5ZJH9_9CHLR</name>
<dbReference type="SUPFAM" id="SSF52935">
    <property type="entry name" value="PK C-terminal domain-like"/>
    <property type="match status" value="1"/>
</dbReference>
<evidence type="ECO:0000256" key="13">
    <source>
        <dbReference type="NCBIfam" id="TIGR01064"/>
    </source>
</evidence>
<reference evidence="19" key="3">
    <citation type="submission" date="2023-06" db="EMBL/GenBank/DDBJ databases">
        <title>Pangenomics reveal diversification of enzyme families and niche specialization in globally abundant SAR202 bacteria.</title>
        <authorList>
            <person name="Saw J.H.W."/>
        </authorList>
    </citation>
    <scope>NUCLEOTIDE SEQUENCE [LARGE SCALE GENOMIC DNA]</scope>
    <source>
        <strain evidence="19">JH1073</strain>
    </source>
</reference>
<dbReference type="InterPro" id="IPR040442">
    <property type="entry name" value="Pyrv_kinase-like_dom_sf"/>
</dbReference>
<dbReference type="InterPro" id="IPR036918">
    <property type="entry name" value="Pyrv_Knase_C_sf"/>
</dbReference>
<dbReference type="InterPro" id="IPR015793">
    <property type="entry name" value="Pyrv_Knase_brl"/>
</dbReference>
<evidence type="ECO:0000256" key="12">
    <source>
        <dbReference type="ARBA" id="ARBA00023317"/>
    </source>
</evidence>
<evidence type="ECO:0000256" key="5">
    <source>
        <dbReference type="ARBA" id="ARBA00022679"/>
    </source>
</evidence>
<dbReference type="EMBL" id="CP046147">
    <property type="protein sequence ID" value="WFG39887.1"/>
    <property type="molecule type" value="Genomic_DNA"/>
</dbReference>
<dbReference type="InterPro" id="IPR015806">
    <property type="entry name" value="Pyrv_Knase_insert_dom_sf"/>
</dbReference>
<reference evidence="18" key="2">
    <citation type="journal article" date="2023" name="Nat. Commun.">
        <title>Cultivation of marine bacteria of the SAR202 clade.</title>
        <authorList>
            <person name="Lim Y."/>
            <person name="Seo J.H."/>
            <person name="Giovannoni S.J."/>
            <person name="Kang I."/>
            <person name="Cho J.C."/>
        </authorList>
    </citation>
    <scope>NUCLEOTIDE SEQUENCE</scope>
    <source>
        <strain evidence="18">JH1073</strain>
    </source>
</reference>
<keyword evidence="8 14" id="KW-0418">Kinase</keyword>
<dbReference type="Proteomes" id="UP001219901">
    <property type="component" value="Chromosome"/>
</dbReference>
<dbReference type="Pfam" id="PF00224">
    <property type="entry name" value="PK"/>
    <property type="match status" value="1"/>
</dbReference>
<dbReference type="SUPFAM" id="SSF51621">
    <property type="entry name" value="Phosphoenolpyruvate/pyruvate domain"/>
    <property type="match status" value="1"/>
</dbReference>
<evidence type="ECO:0000313" key="20">
    <source>
        <dbReference type="Proteomes" id="UP001321249"/>
    </source>
</evidence>
<evidence type="ECO:0000256" key="7">
    <source>
        <dbReference type="ARBA" id="ARBA00022741"/>
    </source>
</evidence>
<dbReference type="InterPro" id="IPR015813">
    <property type="entry name" value="Pyrv/PenolPyrv_kinase-like_dom"/>
</dbReference>
<dbReference type="PRINTS" id="PR01050">
    <property type="entry name" value="PYRUVTKNASE"/>
</dbReference>
<dbReference type="NCBIfam" id="TIGR01064">
    <property type="entry name" value="pyruv_kin"/>
    <property type="match status" value="1"/>
</dbReference>
<evidence type="ECO:0000259" key="15">
    <source>
        <dbReference type="Pfam" id="PF00224"/>
    </source>
</evidence>
<proteinExistence type="inferred from homology"/>
<dbReference type="GO" id="GO:0030955">
    <property type="term" value="F:potassium ion binding"/>
    <property type="evidence" value="ECO:0007669"/>
    <property type="project" value="UniProtKB-UniRule"/>
</dbReference>
<keyword evidence="12 18" id="KW-0670">Pyruvate</keyword>
<dbReference type="AlphaFoldDB" id="A0AAJ5ZJH9"/>
<dbReference type="GO" id="GO:0004743">
    <property type="term" value="F:pyruvate kinase activity"/>
    <property type="evidence" value="ECO:0007669"/>
    <property type="project" value="UniProtKB-UniRule"/>
</dbReference>
<evidence type="ECO:0000256" key="6">
    <source>
        <dbReference type="ARBA" id="ARBA00022723"/>
    </source>
</evidence>
<dbReference type="NCBIfam" id="NF004978">
    <property type="entry name" value="PRK06354.1"/>
    <property type="match status" value="1"/>
</dbReference>
<dbReference type="EC" id="2.7.1.40" evidence="4 13"/>
<evidence type="ECO:0000256" key="14">
    <source>
        <dbReference type="RuleBase" id="RU000504"/>
    </source>
</evidence>
<keyword evidence="9" id="KW-0067">ATP-binding</keyword>
<sequence>MQHLEIRLADTDSSYSLPPFLKSRARTRIVCTIGPATGTLSRIKRLIRAGMSVGRLNLSHGNSDHHNEYVKILRQAAEEMGVAVGILADLPGPKYRVGEMAQPEITLSTGQHFVLQREVCEGTNERANVWPLGLHADIKKGSLVLIDEGSIELRVEEIDEEEIHCRVTMGGVMKPNKAVTAPGNTTTVDYFTPETEEALAWVISSDIDYVGLSYVRDGDDVKRVREHLADGGVTPQLVAKIEIQQAVDNLSGILEQSDAVMVARGDLGVELPFERVPSVQKQIIRMANEIGKPVITATQMMESMIESPSPTRAEVTDVYNAVRDGTDAIMLSAETSVGKHPFRAVQAMTKISKRAERYLEYPKLAGRRRTAASKGGLAVDDAIADGAAVAAASLNAKAIVAFTASGSTAGRVAAYRPVTPLLALTPDIGAGAKLALRWGVIPMVVPEHGDIQGMFTAASELALETKIAKEGDVIVAVAGLPIGVPGTTNLLRVITLPEPVSHRG</sequence>
<dbReference type="Gene3D" id="3.40.1380.20">
    <property type="entry name" value="Pyruvate kinase, C-terminal domain"/>
    <property type="match status" value="1"/>
</dbReference>
<evidence type="ECO:0000256" key="9">
    <source>
        <dbReference type="ARBA" id="ARBA00022840"/>
    </source>
</evidence>
<protein>
    <recommendedName>
        <fullName evidence="4 13">Pyruvate kinase</fullName>
        <ecNumber evidence="4 13">2.7.1.40</ecNumber>
    </recommendedName>
</protein>
<dbReference type="InterPro" id="IPR015795">
    <property type="entry name" value="Pyrv_Knase_C"/>
</dbReference>
<evidence type="ECO:0000313" key="19">
    <source>
        <dbReference type="Proteomes" id="UP001219901"/>
    </source>
</evidence>
<evidence type="ECO:0000256" key="8">
    <source>
        <dbReference type="ARBA" id="ARBA00022777"/>
    </source>
</evidence>